<dbReference type="AlphaFoldDB" id="A0AA39NEE0"/>
<proteinExistence type="predicted"/>
<name>A0AA39NEE0_9AGAR</name>
<organism evidence="1 3">
    <name type="scientific">Armillaria novae-zelandiae</name>
    <dbReference type="NCBI Taxonomy" id="153914"/>
    <lineage>
        <taxon>Eukaryota</taxon>
        <taxon>Fungi</taxon>
        <taxon>Dikarya</taxon>
        <taxon>Basidiomycota</taxon>
        <taxon>Agaricomycotina</taxon>
        <taxon>Agaricomycetes</taxon>
        <taxon>Agaricomycetidae</taxon>
        <taxon>Agaricales</taxon>
        <taxon>Marasmiineae</taxon>
        <taxon>Physalacriaceae</taxon>
        <taxon>Armillaria</taxon>
    </lineage>
</organism>
<accession>A0AA39NEE0</accession>
<keyword evidence="3" id="KW-1185">Reference proteome</keyword>
<sequence>MDETSPDSFEDASIPLPWKKTSGKQCKLPPNVTDIDGFYVAGTIFDISSISLTSNQEIFCSVVQFHAALLKRPESYPSNERPILLTVHSNQEVLAVFVELTYIIDPSLLETVKHRMVLFPGMLNNIPENPVTFASSNEQNLPLPSSMLFAIHRACARVAHLSGAEQHVDDLLDLDDTDPVTHDGPMVVIGEVSQKS</sequence>
<reference evidence="1" key="1">
    <citation type="submission" date="2023-06" db="EMBL/GenBank/DDBJ databases">
        <authorList>
            <consortium name="Lawrence Berkeley National Laboratory"/>
            <person name="Ahrendt S."/>
            <person name="Sahu N."/>
            <person name="Indic B."/>
            <person name="Wong-Bajracharya J."/>
            <person name="Merenyi Z."/>
            <person name="Ke H.-M."/>
            <person name="Monk M."/>
            <person name="Kocsube S."/>
            <person name="Drula E."/>
            <person name="Lipzen A."/>
            <person name="Balint B."/>
            <person name="Henrissat B."/>
            <person name="Andreopoulos B."/>
            <person name="Martin F.M."/>
            <person name="Harder C.B."/>
            <person name="Rigling D."/>
            <person name="Ford K.L."/>
            <person name="Foster G.D."/>
            <person name="Pangilinan J."/>
            <person name="Papanicolaou A."/>
            <person name="Barry K."/>
            <person name="LaButti K."/>
            <person name="Viragh M."/>
            <person name="Koriabine M."/>
            <person name="Yan M."/>
            <person name="Riley R."/>
            <person name="Champramary S."/>
            <person name="Plett K.L."/>
            <person name="Tsai I.J."/>
            <person name="Slot J."/>
            <person name="Sipos G."/>
            <person name="Plett J."/>
            <person name="Nagy L.G."/>
            <person name="Grigoriev I.V."/>
        </authorList>
    </citation>
    <scope>NUCLEOTIDE SEQUENCE</scope>
    <source>
        <strain evidence="1">ICMP 16352</strain>
    </source>
</reference>
<evidence type="ECO:0000313" key="3">
    <source>
        <dbReference type="Proteomes" id="UP001175227"/>
    </source>
</evidence>
<comment type="caution">
    <text evidence="1">The sequence shown here is derived from an EMBL/GenBank/DDBJ whole genome shotgun (WGS) entry which is preliminary data.</text>
</comment>
<dbReference type="EMBL" id="JAUEPR010000103">
    <property type="protein sequence ID" value="KAK0464076.1"/>
    <property type="molecule type" value="Genomic_DNA"/>
</dbReference>
<dbReference type="EMBL" id="JAUEPR010000002">
    <property type="protein sequence ID" value="KAK0489068.1"/>
    <property type="molecule type" value="Genomic_DNA"/>
</dbReference>
<evidence type="ECO:0000313" key="1">
    <source>
        <dbReference type="EMBL" id="KAK0464076.1"/>
    </source>
</evidence>
<evidence type="ECO:0000313" key="2">
    <source>
        <dbReference type="EMBL" id="KAK0489068.1"/>
    </source>
</evidence>
<dbReference type="Proteomes" id="UP001175227">
    <property type="component" value="Unassembled WGS sequence"/>
</dbReference>
<gene>
    <name evidence="1" type="ORF">IW261DRAFT_1427499</name>
    <name evidence="2" type="ORF">IW261DRAFT_1640632</name>
</gene>
<protein>
    <submittedName>
        <fullName evidence="1">Uncharacterized protein</fullName>
    </submittedName>
</protein>